<evidence type="ECO:0000313" key="2">
    <source>
        <dbReference type="Proteomes" id="UP000286576"/>
    </source>
</evidence>
<dbReference type="Pfam" id="PF19821">
    <property type="entry name" value="Phage_capsid_2"/>
    <property type="match status" value="1"/>
</dbReference>
<sequence length="313" mass="34454">MEDAMSSTIPNSFQVKFKNNVETRLQLKKDPLEGTMMEQFDTGAEKVKVKDLVGAAEAKEAEGRNGKTEWTETDFDGVWIPKPNELYDADIIDNADQLATAISLKGAGTKRGAETITRARVRRRLEGFYGPIISGKSGTVTTAFPSGQIIPVTTGGASGAQKMNVKKLREANKLLGADHVDMEMDRYMILTVDDNDALLSEVPATSSDFKTSFAARLDDKGRLLSMLGWTFIHLELDNAKLTTIPDLATDASGYRKTPFWTEGGMCVNWWQKLRPHVGLIPERLFNEGWFVGTTLGATRTQAEMSGIILNQKG</sequence>
<dbReference type="Proteomes" id="UP000286576">
    <property type="component" value="Unassembled WGS sequence"/>
</dbReference>
<organism evidence="1 2">
    <name type="scientific">Aurantiacibacter zhengii</name>
    <dbReference type="NCBI Taxonomy" id="2307003"/>
    <lineage>
        <taxon>Bacteria</taxon>
        <taxon>Pseudomonadati</taxon>
        <taxon>Pseudomonadota</taxon>
        <taxon>Alphaproteobacteria</taxon>
        <taxon>Sphingomonadales</taxon>
        <taxon>Erythrobacteraceae</taxon>
        <taxon>Aurantiacibacter</taxon>
    </lineage>
</organism>
<accession>A0A418NUA4</accession>
<evidence type="ECO:0008006" key="3">
    <source>
        <dbReference type="Google" id="ProtNLM"/>
    </source>
</evidence>
<name>A0A418NUA4_9SPHN</name>
<proteinExistence type="predicted"/>
<evidence type="ECO:0000313" key="1">
    <source>
        <dbReference type="EMBL" id="RIV87498.1"/>
    </source>
</evidence>
<dbReference type="AlphaFoldDB" id="A0A418NUA4"/>
<protein>
    <recommendedName>
        <fullName evidence="3">Major capsid protein</fullName>
    </recommendedName>
</protein>
<reference evidence="1 2" key="1">
    <citation type="submission" date="2018-08" db="EMBL/GenBank/DDBJ databases">
        <title>Erythrobacter zhengii sp.nov., a bacterium isolated from deep-sea sediment.</title>
        <authorList>
            <person name="Fang C."/>
            <person name="Wu Y.-H."/>
            <person name="Sun C."/>
            <person name="Wang H."/>
            <person name="Cheng H."/>
            <person name="Meng F.-X."/>
            <person name="Wang C.-S."/>
            <person name="Xu X.-W."/>
        </authorList>
    </citation>
    <scope>NUCLEOTIDE SEQUENCE [LARGE SCALE GENOMIC DNA]</scope>
    <source>
        <strain evidence="1 2">V18</strain>
    </source>
</reference>
<dbReference type="EMBL" id="QXFL01000002">
    <property type="protein sequence ID" value="RIV87498.1"/>
    <property type="molecule type" value="Genomic_DNA"/>
</dbReference>
<keyword evidence="2" id="KW-1185">Reference proteome</keyword>
<dbReference type="InterPro" id="IPR045565">
    <property type="entry name" value="Phage_capsid_2"/>
</dbReference>
<gene>
    <name evidence="1" type="ORF">D2V07_03870</name>
</gene>
<comment type="caution">
    <text evidence="1">The sequence shown here is derived from an EMBL/GenBank/DDBJ whole genome shotgun (WGS) entry which is preliminary data.</text>
</comment>